<dbReference type="EMBL" id="KZ679014">
    <property type="protein sequence ID" value="PSS13066.1"/>
    <property type="molecule type" value="Genomic_DNA"/>
</dbReference>
<evidence type="ECO:0000313" key="2">
    <source>
        <dbReference type="Proteomes" id="UP000241818"/>
    </source>
</evidence>
<name>A0A2T3AWL5_AMORE</name>
<dbReference type="Proteomes" id="UP000241818">
    <property type="component" value="Unassembled WGS sequence"/>
</dbReference>
<evidence type="ECO:0000313" key="1">
    <source>
        <dbReference type="EMBL" id="PSS13066.1"/>
    </source>
</evidence>
<dbReference type="AlphaFoldDB" id="A0A2T3AWL5"/>
<dbReference type="RefSeq" id="XP_024719057.1">
    <property type="nucleotide sequence ID" value="XM_024865397.1"/>
</dbReference>
<organism evidence="1 2">
    <name type="scientific">Amorphotheca resinae ATCC 22711</name>
    <dbReference type="NCBI Taxonomy" id="857342"/>
    <lineage>
        <taxon>Eukaryota</taxon>
        <taxon>Fungi</taxon>
        <taxon>Dikarya</taxon>
        <taxon>Ascomycota</taxon>
        <taxon>Pezizomycotina</taxon>
        <taxon>Leotiomycetes</taxon>
        <taxon>Helotiales</taxon>
        <taxon>Amorphothecaceae</taxon>
        <taxon>Amorphotheca</taxon>
    </lineage>
</organism>
<reference evidence="1 2" key="1">
    <citation type="journal article" date="2018" name="New Phytol.">
        <title>Comparative genomics and transcriptomics depict ericoid mycorrhizal fungi as versatile saprotrophs and plant mutualists.</title>
        <authorList>
            <person name="Martino E."/>
            <person name="Morin E."/>
            <person name="Grelet G.A."/>
            <person name="Kuo A."/>
            <person name="Kohler A."/>
            <person name="Daghino S."/>
            <person name="Barry K.W."/>
            <person name="Cichocki N."/>
            <person name="Clum A."/>
            <person name="Dockter R.B."/>
            <person name="Hainaut M."/>
            <person name="Kuo R.C."/>
            <person name="LaButti K."/>
            <person name="Lindahl B.D."/>
            <person name="Lindquist E.A."/>
            <person name="Lipzen A."/>
            <person name="Khouja H.R."/>
            <person name="Magnuson J."/>
            <person name="Murat C."/>
            <person name="Ohm R.A."/>
            <person name="Singer S.W."/>
            <person name="Spatafora J.W."/>
            <person name="Wang M."/>
            <person name="Veneault-Fourrey C."/>
            <person name="Henrissat B."/>
            <person name="Grigoriev I.V."/>
            <person name="Martin F.M."/>
            <person name="Perotto S."/>
        </authorList>
    </citation>
    <scope>NUCLEOTIDE SEQUENCE [LARGE SCALE GENOMIC DNA]</scope>
    <source>
        <strain evidence="1 2">ATCC 22711</strain>
    </source>
</reference>
<sequence length="75" mass="8660">MTALYERFFSAELHNFGHMKSSENMACSIPMRELNNGVRIPALALAHLRREGYWEWYTKRLSALEAGCRHLDCAS</sequence>
<dbReference type="GeneID" id="36573478"/>
<keyword evidence="2" id="KW-1185">Reference proteome</keyword>
<gene>
    <name evidence="1" type="ORF">M430DRAFT_264420</name>
</gene>
<accession>A0A2T3AWL5</accession>
<dbReference type="InParanoid" id="A0A2T3AWL5"/>
<proteinExistence type="predicted"/>
<protein>
    <submittedName>
        <fullName evidence="1">Uncharacterized protein</fullName>
    </submittedName>
</protein>